<keyword evidence="3" id="KW-1185">Reference proteome</keyword>
<proteinExistence type="predicted"/>
<evidence type="ECO:0000313" key="2">
    <source>
        <dbReference type="EMBL" id="GFQ89695.1"/>
    </source>
</evidence>
<dbReference type="EMBL" id="BMAO01033457">
    <property type="protein sequence ID" value="GFQ89695.1"/>
    <property type="molecule type" value="Genomic_DNA"/>
</dbReference>
<name>A0A8X6FUE9_TRICU</name>
<comment type="caution">
    <text evidence="2">The sequence shown here is derived from an EMBL/GenBank/DDBJ whole genome shotgun (WGS) entry which is preliminary data.</text>
</comment>
<sequence length="93" mass="10690">MGTIGDRPCKFKPHHYTNTSPTAYPHDGSSMHQDSSHDLKMPDTNSRPCQLLYRENDELNVRKVKKNIIALCMTNQEYKGEGINHDHVKPNKQ</sequence>
<accession>A0A8X6FUE9</accession>
<reference evidence="2" key="1">
    <citation type="submission" date="2020-07" db="EMBL/GenBank/DDBJ databases">
        <title>Multicomponent nature underlies the extraordinary mechanical properties of spider dragline silk.</title>
        <authorList>
            <person name="Kono N."/>
            <person name="Nakamura H."/>
            <person name="Mori M."/>
            <person name="Yoshida Y."/>
            <person name="Ohtoshi R."/>
            <person name="Malay A.D."/>
            <person name="Moran D.A.P."/>
            <person name="Tomita M."/>
            <person name="Numata K."/>
            <person name="Arakawa K."/>
        </authorList>
    </citation>
    <scope>NUCLEOTIDE SEQUENCE</scope>
</reference>
<dbReference type="AlphaFoldDB" id="A0A8X6FUE9"/>
<gene>
    <name evidence="2" type="ORF">TNCT_385931</name>
</gene>
<evidence type="ECO:0000313" key="3">
    <source>
        <dbReference type="Proteomes" id="UP000887116"/>
    </source>
</evidence>
<protein>
    <submittedName>
        <fullName evidence="2">Uncharacterized protein</fullName>
    </submittedName>
</protein>
<evidence type="ECO:0000256" key="1">
    <source>
        <dbReference type="SAM" id="MobiDB-lite"/>
    </source>
</evidence>
<feature type="region of interest" description="Disordered" evidence="1">
    <location>
        <begin position="1"/>
        <end position="47"/>
    </location>
</feature>
<dbReference type="Proteomes" id="UP000887116">
    <property type="component" value="Unassembled WGS sequence"/>
</dbReference>
<organism evidence="2 3">
    <name type="scientific">Trichonephila clavata</name>
    <name type="common">Joro spider</name>
    <name type="synonym">Nephila clavata</name>
    <dbReference type="NCBI Taxonomy" id="2740835"/>
    <lineage>
        <taxon>Eukaryota</taxon>
        <taxon>Metazoa</taxon>
        <taxon>Ecdysozoa</taxon>
        <taxon>Arthropoda</taxon>
        <taxon>Chelicerata</taxon>
        <taxon>Arachnida</taxon>
        <taxon>Araneae</taxon>
        <taxon>Araneomorphae</taxon>
        <taxon>Entelegynae</taxon>
        <taxon>Araneoidea</taxon>
        <taxon>Nephilidae</taxon>
        <taxon>Trichonephila</taxon>
    </lineage>
</organism>